<evidence type="ECO:0000313" key="4">
    <source>
        <dbReference type="Proteomes" id="UP000001067"/>
    </source>
</evidence>
<dbReference type="EMBL" id="GL535130">
    <property type="protein sequence ID" value="EFQ90633.1"/>
    <property type="molecule type" value="Genomic_DNA"/>
</dbReference>
<evidence type="ECO:0000256" key="1">
    <source>
        <dbReference type="SAM" id="MobiDB-lite"/>
    </source>
</evidence>
<feature type="chain" id="PRO_5003181652" evidence="2">
    <location>
        <begin position="22"/>
        <end position="211"/>
    </location>
</feature>
<keyword evidence="2" id="KW-0732">Signal</keyword>
<feature type="compositionally biased region" description="Low complexity" evidence="1">
    <location>
        <begin position="144"/>
        <end position="157"/>
    </location>
</feature>
<evidence type="ECO:0000256" key="2">
    <source>
        <dbReference type="SAM" id="SignalP"/>
    </source>
</evidence>
<accession>E3RUH2</accession>
<evidence type="ECO:0000313" key="3">
    <source>
        <dbReference type="EMBL" id="EFQ90633.1"/>
    </source>
</evidence>
<name>E3RUH2_PYRTT</name>
<feature type="signal peptide" evidence="2">
    <location>
        <begin position="1"/>
        <end position="21"/>
    </location>
</feature>
<reference evidence="3 4" key="1">
    <citation type="journal article" date="2010" name="Genome Biol.">
        <title>A first genome assembly of the barley fungal pathogen Pyrenophora teres f. teres.</title>
        <authorList>
            <person name="Ellwood S.R."/>
            <person name="Liu Z."/>
            <person name="Syme R.A."/>
            <person name="Lai Z."/>
            <person name="Hane J.K."/>
            <person name="Keiper F."/>
            <person name="Moffat C.S."/>
            <person name="Oliver R.P."/>
            <person name="Friesen T.L."/>
        </authorList>
    </citation>
    <scope>NUCLEOTIDE SEQUENCE [LARGE SCALE GENOMIC DNA]</scope>
    <source>
        <strain evidence="3 4">0-1</strain>
    </source>
</reference>
<dbReference type="AlphaFoldDB" id="E3RUH2"/>
<dbReference type="OrthoDB" id="2507450at2759"/>
<gene>
    <name evidence="3" type="ORF">PTT_12735</name>
</gene>
<proteinExistence type="predicted"/>
<feature type="region of interest" description="Disordered" evidence="1">
    <location>
        <begin position="111"/>
        <end position="165"/>
    </location>
</feature>
<feature type="compositionally biased region" description="Gly residues" evidence="1">
    <location>
        <begin position="111"/>
        <end position="134"/>
    </location>
</feature>
<dbReference type="KEGG" id="pte:PTT_12735"/>
<dbReference type="Proteomes" id="UP000001067">
    <property type="component" value="Unassembled WGS sequence"/>
</dbReference>
<sequence length="211" mass="22068">MLLPTSLLALIHLALPALCHASPQPPLVTSDWEQSLVPRHTLFLRQVSDLQTFTGALGGTKASPITNSGDAKRPFKVDGDTFTNFDTAAQRSCDNQFQGCSRAANENGNGNGGNGNGNGNGNGGNGGNGGGNGGKKQRANRRQGNGNNGNNNNNNNDNNKDKLTVNQCDDQKNKCNAAQKSAPVKDFNSAVASTNIGPDPDFPDFDLICEG</sequence>
<dbReference type="STRING" id="861557.E3RUH2"/>
<dbReference type="HOGENOM" id="CLU_092877_0_0_1"/>
<keyword evidence="4" id="KW-1185">Reference proteome</keyword>
<organism evidence="4">
    <name type="scientific">Pyrenophora teres f. teres (strain 0-1)</name>
    <name type="common">Barley net blotch fungus</name>
    <name type="synonym">Drechslera teres f. teres</name>
    <dbReference type="NCBI Taxonomy" id="861557"/>
    <lineage>
        <taxon>Eukaryota</taxon>
        <taxon>Fungi</taxon>
        <taxon>Dikarya</taxon>
        <taxon>Ascomycota</taxon>
        <taxon>Pezizomycotina</taxon>
        <taxon>Dothideomycetes</taxon>
        <taxon>Pleosporomycetidae</taxon>
        <taxon>Pleosporales</taxon>
        <taxon>Pleosporineae</taxon>
        <taxon>Pleosporaceae</taxon>
        <taxon>Pyrenophora</taxon>
    </lineage>
</organism>
<dbReference type="eggNOG" id="ENOG502SWNU">
    <property type="taxonomic scope" value="Eukaryota"/>
</dbReference>
<protein>
    <submittedName>
        <fullName evidence="3">Uncharacterized protein</fullName>
    </submittedName>
</protein>